<reference evidence="1 2" key="1">
    <citation type="submission" date="2021-07" db="EMBL/GenBank/DDBJ databases">
        <authorList>
            <person name="Palmer J.M."/>
        </authorList>
    </citation>
    <scope>NUCLEOTIDE SEQUENCE [LARGE SCALE GENOMIC DNA]</scope>
    <source>
        <strain evidence="1 2">AT_MEX2019</strain>
        <tissue evidence="1">Muscle</tissue>
    </source>
</reference>
<organism evidence="1 2">
    <name type="scientific">Ataeniobius toweri</name>
    <dbReference type="NCBI Taxonomy" id="208326"/>
    <lineage>
        <taxon>Eukaryota</taxon>
        <taxon>Metazoa</taxon>
        <taxon>Chordata</taxon>
        <taxon>Craniata</taxon>
        <taxon>Vertebrata</taxon>
        <taxon>Euteleostomi</taxon>
        <taxon>Actinopterygii</taxon>
        <taxon>Neopterygii</taxon>
        <taxon>Teleostei</taxon>
        <taxon>Neoteleostei</taxon>
        <taxon>Acanthomorphata</taxon>
        <taxon>Ovalentaria</taxon>
        <taxon>Atherinomorphae</taxon>
        <taxon>Cyprinodontiformes</taxon>
        <taxon>Goodeidae</taxon>
        <taxon>Ataeniobius</taxon>
    </lineage>
</organism>
<name>A0ABU7BEC5_9TELE</name>
<dbReference type="EMBL" id="JAHUTI010049634">
    <property type="protein sequence ID" value="MED6247930.1"/>
    <property type="molecule type" value="Genomic_DNA"/>
</dbReference>
<evidence type="ECO:0000313" key="2">
    <source>
        <dbReference type="Proteomes" id="UP001345963"/>
    </source>
</evidence>
<gene>
    <name evidence="1" type="ORF">ATANTOWER_021465</name>
</gene>
<keyword evidence="2" id="KW-1185">Reference proteome</keyword>
<dbReference type="Proteomes" id="UP001345963">
    <property type="component" value="Unassembled WGS sequence"/>
</dbReference>
<comment type="caution">
    <text evidence="1">The sequence shown here is derived from an EMBL/GenBank/DDBJ whole genome shotgun (WGS) entry which is preliminary data.</text>
</comment>
<protein>
    <submittedName>
        <fullName evidence="1">Uncharacterized protein</fullName>
    </submittedName>
</protein>
<proteinExistence type="predicted"/>
<accession>A0ABU7BEC5</accession>
<evidence type="ECO:0000313" key="1">
    <source>
        <dbReference type="EMBL" id="MED6247930.1"/>
    </source>
</evidence>
<sequence>MYERVRAGLYNWPVLKSRSRNSANAAHVVPLPPFVLTVSHSGGGTRGQSTLLLFVFGIHCWTHIEANIHIYFFKICNFSKFHENIFGTALGTKRKKAYQLSHTHCIN</sequence>